<keyword evidence="4 9" id="KW-0732">Signal</keyword>
<evidence type="ECO:0000313" key="13">
    <source>
        <dbReference type="Proteomes" id="UP000036987"/>
    </source>
</evidence>
<feature type="domain" description="DOMON" evidence="10">
    <location>
        <begin position="70"/>
        <end position="182"/>
    </location>
</feature>
<evidence type="ECO:0000256" key="7">
    <source>
        <dbReference type="ARBA" id="ARBA00023136"/>
    </source>
</evidence>
<dbReference type="CDD" id="cd09631">
    <property type="entry name" value="DOMON_DOH"/>
    <property type="match status" value="2"/>
</dbReference>
<evidence type="ECO:0000256" key="9">
    <source>
        <dbReference type="SAM" id="SignalP"/>
    </source>
</evidence>
<evidence type="ECO:0000259" key="10">
    <source>
        <dbReference type="PROSITE" id="PS50836"/>
    </source>
</evidence>
<evidence type="ECO:0000256" key="1">
    <source>
        <dbReference type="ARBA" id="ARBA00004370"/>
    </source>
</evidence>
<dbReference type="SMART" id="SM00664">
    <property type="entry name" value="DoH"/>
    <property type="match status" value="2"/>
</dbReference>
<dbReference type="EMBL" id="LFYR01000277">
    <property type="protein sequence ID" value="KMZ74549.1"/>
    <property type="molecule type" value="Genomic_DNA"/>
</dbReference>
<feature type="chain" id="PRO_5005528037" evidence="9">
    <location>
        <begin position="25"/>
        <end position="563"/>
    </location>
</feature>
<keyword evidence="3 8" id="KW-0812">Transmembrane</keyword>
<dbReference type="GO" id="GO:0016020">
    <property type="term" value="C:membrane"/>
    <property type="evidence" value="ECO:0007669"/>
    <property type="project" value="UniProtKB-SubCell"/>
</dbReference>
<protein>
    <submittedName>
        <fullName evidence="12">Dopamine beta-monooxygenase</fullName>
    </submittedName>
</protein>
<evidence type="ECO:0000256" key="5">
    <source>
        <dbReference type="ARBA" id="ARBA00022982"/>
    </source>
</evidence>
<comment type="subcellular location">
    <subcellularLocation>
        <location evidence="1">Membrane</location>
    </subcellularLocation>
</comment>
<evidence type="ECO:0000313" key="12">
    <source>
        <dbReference type="EMBL" id="KMZ74549.1"/>
    </source>
</evidence>
<dbReference type="Gene3D" id="1.20.120.1770">
    <property type="match status" value="1"/>
</dbReference>
<dbReference type="InterPro" id="IPR006593">
    <property type="entry name" value="Cyt_b561/ferric_Rdtase_TM"/>
</dbReference>
<keyword evidence="5" id="KW-0249">Electron transport</keyword>
<dbReference type="AlphaFoldDB" id="A0A0K9Q047"/>
<proteinExistence type="predicted"/>
<dbReference type="Proteomes" id="UP000036987">
    <property type="component" value="Unassembled WGS sequence"/>
</dbReference>
<feature type="transmembrane region" description="Helical" evidence="8">
    <location>
        <begin position="509"/>
        <end position="528"/>
    </location>
</feature>
<dbReference type="OMA" id="WVTPNGA"/>
<gene>
    <name evidence="12" type="ORF">ZOSMA_125G00120</name>
</gene>
<organism evidence="12 13">
    <name type="scientific">Zostera marina</name>
    <name type="common">Eelgrass</name>
    <dbReference type="NCBI Taxonomy" id="29655"/>
    <lineage>
        <taxon>Eukaryota</taxon>
        <taxon>Viridiplantae</taxon>
        <taxon>Streptophyta</taxon>
        <taxon>Embryophyta</taxon>
        <taxon>Tracheophyta</taxon>
        <taxon>Spermatophyta</taxon>
        <taxon>Magnoliopsida</taxon>
        <taxon>Liliopsida</taxon>
        <taxon>Zosteraceae</taxon>
        <taxon>Zostera</taxon>
    </lineage>
</organism>
<feature type="signal peptide" evidence="9">
    <location>
        <begin position="1"/>
        <end position="24"/>
    </location>
</feature>
<evidence type="ECO:0000256" key="2">
    <source>
        <dbReference type="ARBA" id="ARBA00022448"/>
    </source>
</evidence>
<keyword evidence="7 8" id="KW-0472">Membrane</keyword>
<dbReference type="PROSITE" id="PS50836">
    <property type="entry name" value="DOMON"/>
    <property type="match status" value="2"/>
</dbReference>
<feature type="transmembrane region" description="Helical" evidence="8">
    <location>
        <begin position="434"/>
        <end position="459"/>
    </location>
</feature>
<sequence length="563" mass="60785">MDSSLVTTLFFASLLLFGFSTTAAHGHDDDDDDDATGGSSSSIQCTSDLSSLNLPFSTNNFTCNSVWSSQGFVLMYQQTGEGLWSFVLEASDNGGYISVGFSQSGNMVGSSAVAGWVPSTGGGIVKQYLLSGKISSDCKPDTGSLVLSRTSIVRQASTSKLYMAFQVTSSTAPSSKLVYAVGSQPSSDDLLPMHTSMRKSTVDYGDTTSSQTKTEVSSSCEKLSLSGSNSSGDILFDTSALSCSKVWSSQDFNIYYKQKASNLWSFVISAPDKQGYISVGFSSNGRMVGTSAVAGWVQSGEAGTVKKYYLGGTKSSSCPPDTGNLNLVNPWIISQTSRLYLGFQLNITQPETKLIYAVGPANKFPTGNSYLLSEHDDMTSTTIDYTTGSSSSSDSGITETLRISHGLFAILAFAVMMPAGVIFARYFKHRNPFWFYAHIAVQGVGFLCALICLVIGFALEDKVDIDVDGHKAFGIFIFVLVILQVLAMLARPDKEAKIRKYWNWYHHNVGRLAIVLGISNIFYGIHLADKDNSWNIGLGIYIGILGACFVAFEIVNMKRRRNP</sequence>
<feature type="transmembrane region" description="Helical" evidence="8">
    <location>
        <begin position="471"/>
        <end position="489"/>
    </location>
</feature>
<feature type="transmembrane region" description="Helical" evidence="8">
    <location>
        <begin position="534"/>
        <end position="555"/>
    </location>
</feature>
<dbReference type="CDD" id="cd08760">
    <property type="entry name" value="Cyt_b561_FRRS1_like"/>
    <property type="match status" value="1"/>
</dbReference>
<feature type="domain" description="DOMON" evidence="10">
    <location>
        <begin position="250"/>
        <end position="359"/>
    </location>
</feature>
<keyword evidence="2" id="KW-0813">Transport</keyword>
<dbReference type="PANTHER" id="PTHR23130">
    <property type="entry name" value="CYTOCHROME B561 AND DOMON DOMAIN-CONTAINING PROTEIN"/>
    <property type="match status" value="1"/>
</dbReference>
<evidence type="ECO:0000256" key="4">
    <source>
        <dbReference type="ARBA" id="ARBA00022729"/>
    </source>
</evidence>
<feature type="domain" description="Cytochrome b561" evidence="11">
    <location>
        <begin position="366"/>
        <end position="561"/>
    </location>
</feature>
<dbReference type="OrthoDB" id="19261at2759"/>
<dbReference type="GO" id="GO:0004497">
    <property type="term" value="F:monooxygenase activity"/>
    <property type="evidence" value="ECO:0007669"/>
    <property type="project" value="UniProtKB-KW"/>
</dbReference>
<evidence type="ECO:0000256" key="8">
    <source>
        <dbReference type="SAM" id="Phobius"/>
    </source>
</evidence>
<name>A0A0K9Q047_ZOSMR</name>
<evidence type="ECO:0000259" key="11">
    <source>
        <dbReference type="PROSITE" id="PS50939"/>
    </source>
</evidence>
<keyword evidence="12" id="KW-0560">Oxidoreductase</keyword>
<keyword evidence="12" id="KW-0503">Monooxygenase</keyword>
<dbReference type="PROSITE" id="PS50939">
    <property type="entry name" value="CYTOCHROME_B561"/>
    <property type="match status" value="1"/>
</dbReference>
<accession>A0A0K9Q047</accession>
<dbReference type="InterPro" id="IPR005018">
    <property type="entry name" value="DOMON_domain"/>
</dbReference>
<dbReference type="SMART" id="SM00665">
    <property type="entry name" value="B561"/>
    <property type="match status" value="1"/>
</dbReference>
<dbReference type="InterPro" id="IPR045266">
    <property type="entry name" value="DOH_DOMON"/>
</dbReference>
<dbReference type="PANTHER" id="PTHR23130:SF171">
    <property type="entry name" value="OS01G0895300 PROTEIN"/>
    <property type="match status" value="1"/>
</dbReference>
<reference evidence="13" key="1">
    <citation type="journal article" date="2016" name="Nature">
        <title>The genome of the seagrass Zostera marina reveals angiosperm adaptation to the sea.</title>
        <authorList>
            <person name="Olsen J.L."/>
            <person name="Rouze P."/>
            <person name="Verhelst B."/>
            <person name="Lin Y.-C."/>
            <person name="Bayer T."/>
            <person name="Collen J."/>
            <person name="Dattolo E."/>
            <person name="De Paoli E."/>
            <person name="Dittami S."/>
            <person name="Maumus F."/>
            <person name="Michel G."/>
            <person name="Kersting A."/>
            <person name="Lauritano C."/>
            <person name="Lohaus R."/>
            <person name="Toepel M."/>
            <person name="Tonon T."/>
            <person name="Vanneste K."/>
            <person name="Amirebrahimi M."/>
            <person name="Brakel J."/>
            <person name="Bostroem C."/>
            <person name="Chovatia M."/>
            <person name="Grimwood J."/>
            <person name="Jenkins J.W."/>
            <person name="Jueterbock A."/>
            <person name="Mraz A."/>
            <person name="Stam W.T."/>
            <person name="Tice H."/>
            <person name="Bornberg-Bauer E."/>
            <person name="Green P.J."/>
            <person name="Pearson G.A."/>
            <person name="Procaccini G."/>
            <person name="Duarte C.M."/>
            <person name="Schmutz J."/>
            <person name="Reusch T.B.H."/>
            <person name="Van de Peer Y."/>
        </authorList>
    </citation>
    <scope>NUCLEOTIDE SEQUENCE [LARGE SCALE GENOMIC DNA]</scope>
    <source>
        <strain evidence="13">cv. Finnish</strain>
    </source>
</reference>
<keyword evidence="6 8" id="KW-1133">Transmembrane helix</keyword>
<comment type="caution">
    <text evidence="12">The sequence shown here is derived from an EMBL/GenBank/DDBJ whole genome shotgun (WGS) entry which is preliminary data.</text>
</comment>
<feature type="transmembrane region" description="Helical" evidence="8">
    <location>
        <begin position="407"/>
        <end position="427"/>
    </location>
</feature>
<dbReference type="STRING" id="29655.A0A0K9Q047"/>
<dbReference type="Pfam" id="PF03188">
    <property type="entry name" value="Cytochrom_B561"/>
    <property type="match status" value="1"/>
</dbReference>
<evidence type="ECO:0000256" key="6">
    <source>
        <dbReference type="ARBA" id="ARBA00022989"/>
    </source>
</evidence>
<evidence type="ECO:0000256" key="3">
    <source>
        <dbReference type="ARBA" id="ARBA00022692"/>
    </source>
</evidence>
<keyword evidence="13" id="KW-1185">Reference proteome</keyword>